<evidence type="ECO:0000256" key="1">
    <source>
        <dbReference type="SAM" id="MobiDB-lite"/>
    </source>
</evidence>
<evidence type="ECO:0000313" key="4">
    <source>
        <dbReference type="EMBL" id="MDI9875555.1"/>
    </source>
</evidence>
<keyword evidence="2" id="KW-0472">Membrane</keyword>
<feature type="domain" description="LiaI-LiaF-like transmembrane region" evidence="3">
    <location>
        <begin position="6"/>
        <end position="48"/>
    </location>
</feature>
<evidence type="ECO:0000259" key="3">
    <source>
        <dbReference type="Pfam" id="PF18917"/>
    </source>
</evidence>
<feature type="compositionally biased region" description="Acidic residues" evidence="1">
    <location>
        <begin position="98"/>
        <end position="122"/>
    </location>
</feature>
<feature type="transmembrane region" description="Helical" evidence="2">
    <location>
        <begin position="58"/>
        <end position="75"/>
    </location>
</feature>
<dbReference type="Pfam" id="PF18917">
    <property type="entry name" value="LiaI-LiaF-like_TM1"/>
    <property type="match status" value="1"/>
</dbReference>
<comment type="caution">
    <text evidence="4">The sequence shown here is derived from an EMBL/GenBank/DDBJ whole genome shotgun (WGS) entry which is preliminary data.</text>
</comment>
<gene>
    <name evidence="4" type="ORF">QM481_13525</name>
</gene>
<evidence type="ECO:0000313" key="5">
    <source>
        <dbReference type="Proteomes" id="UP001225761"/>
    </source>
</evidence>
<dbReference type="Proteomes" id="UP001225761">
    <property type="component" value="Unassembled WGS sequence"/>
</dbReference>
<sequence length="337" mass="37716">MNSKNIFAGGFLILLGILFLGKEYGWFHIHWHDIARMWPLLLIYMGLMAFVGKTSRSATVISIIMMAIFIPLVLVKSCVDDVKSEVFDGDRDFHLRFDDDDNRNDNDDNSQNEDNDKDDNNEDEKSYGVGGKQHITEPMNSSIKTANFELNGGAAEFIIDGGTSELVEADADLDFGKISLGKTGEGDNPNVKFKLSGKKEGINFDSDRHNKVDLKFNPNVLWNMKFEFGAGKADFDLSSYRIKQLDIKTGVTKTDIKLGDLADNMIVNVESGLTSIEFEVPQGVGCRIKVDGGLNSKNFEGFTKRGDYWESPNYDKSSKKILINFDGGLQDLKVKRY</sequence>
<protein>
    <submittedName>
        <fullName evidence="4">DUF5668 domain-containing protein</fullName>
    </submittedName>
</protein>
<feature type="region of interest" description="Disordered" evidence="1">
    <location>
        <begin position="98"/>
        <end position="136"/>
    </location>
</feature>
<accession>A0ABT6Z353</accession>
<dbReference type="InterPro" id="IPR043726">
    <property type="entry name" value="LiaI-LiaF-like_TM1"/>
</dbReference>
<evidence type="ECO:0000256" key="2">
    <source>
        <dbReference type="SAM" id="Phobius"/>
    </source>
</evidence>
<name>A0ABT6Z353_9BACT</name>
<feature type="transmembrane region" description="Helical" evidence="2">
    <location>
        <begin position="34"/>
        <end position="52"/>
    </location>
</feature>
<keyword evidence="2" id="KW-1133">Transmembrane helix</keyword>
<organism evidence="4 5">
    <name type="scientific">Flectobacillus rivi</name>
    <dbReference type="NCBI Taxonomy" id="2984209"/>
    <lineage>
        <taxon>Bacteria</taxon>
        <taxon>Pseudomonadati</taxon>
        <taxon>Bacteroidota</taxon>
        <taxon>Cytophagia</taxon>
        <taxon>Cytophagales</taxon>
        <taxon>Flectobacillaceae</taxon>
        <taxon>Flectobacillus</taxon>
    </lineage>
</organism>
<keyword evidence="2" id="KW-0812">Transmembrane</keyword>
<keyword evidence="5" id="KW-1185">Reference proteome</keyword>
<dbReference type="RefSeq" id="WP_283382130.1">
    <property type="nucleotide sequence ID" value="NZ_JASHIE010000009.1"/>
</dbReference>
<dbReference type="EMBL" id="JASHIE010000009">
    <property type="protein sequence ID" value="MDI9875555.1"/>
    <property type="molecule type" value="Genomic_DNA"/>
</dbReference>
<proteinExistence type="predicted"/>
<feature type="transmembrane region" description="Helical" evidence="2">
    <location>
        <begin position="6"/>
        <end position="22"/>
    </location>
</feature>
<reference evidence="4 5" key="1">
    <citation type="submission" date="2023-05" db="EMBL/GenBank/DDBJ databases">
        <title>Novel species of genus Flectobacillus isolated from stream in China.</title>
        <authorList>
            <person name="Lu H."/>
        </authorList>
    </citation>
    <scope>NUCLEOTIDE SEQUENCE [LARGE SCALE GENOMIC DNA]</scope>
    <source>
        <strain evidence="4 5">LFS242W</strain>
    </source>
</reference>